<sequence>MHLLGELRRNRRAKLKKICYPKDASKEEVIGKIPQWDDTQEYAALTFVDTNKRSHGFQKDIARSGPISFAQTADNMAKESGQAVERAALFAKVYCTKDGTPVSTTVKNKIVSPIS</sequence>
<evidence type="ECO:0000313" key="2">
    <source>
        <dbReference type="Proteomes" id="UP001459277"/>
    </source>
</evidence>
<dbReference type="InterPro" id="IPR004252">
    <property type="entry name" value="Probable_transposase_24"/>
</dbReference>
<accession>A0AAW2B7I1</accession>
<dbReference type="AlphaFoldDB" id="A0AAW2B7I1"/>
<evidence type="ECO:0000313" key="1">
    <source>
        <dbReference type="EMBL" id="KAK9981939.1"/>
    </source>
</evidence>
<gene>
    <name evidence="1" type="ORF">SO802_035201</name>
</gene>
<comment type="caution">
    <text evidence="1">The sequence shown here is derived from an EMBL/GenBank/DDBJ whole genome shotgun (WGS) entry which is preliminary data.</text>
</comment>
<organism evidence="1 2">
    <name type="scientific">Lithocarpus litseifolius</name>
    <dbReference type="NCBI Taxonomy" id="425828"/>
    <lineage>
        <taxon>Eukaryota</taxon>
        <taxon>Viridiplantae</taxon>
        <taxon>Streptophyta</taxon>
        <taxon>Embryophyta</taxon>
        <taxon>Tracheophyta</taxon>
        <taxon>Spermatophyta</taxon>
        <taxon>Magnoliopsida</taxon>
        <taxon>eudicotyledons</taxon>
        <taxon>Gunneridae</taxon>
        <taxon>Pentapetalae</taxon>
        <taxon>rosids</taxon>
        <taxon>fabids</taxon>
        <taxon>Fagales</taxon>
        <taxon>Fagaceae</taxon>
        <taxon>Lithocarpus</taxon>
    </lineage>
</organism>
<dbReference type="EMBL" id="JAZDWU010000187">
    <property type="protein sequence ID" value="KAK9981939.1"/>
    <property type="molecule type" value="Genomic_DNA"/>
</dbReference>
<dbReference type="Pfam" id="PF03004">
    <property type="entry name" value="Transposase_24"/>
    <property type="match status" value="1"/>
</dbReference>
<protein>
    <submittedName>
        <fullName evidence="1">Uncharacterized protein</fullName>
    </submittedName>
</protein>
<name>A0AAW2B7I1_9ROSI</name>
<reference evidence="1 2" key="1">
    <citation type="submission" date="2024-01" db="EMBL/GenBank/DDBJ databases">
        <title>A telomere-to-telomere, gap-free genome of sweet tea (Lithocarpus litseifolius).</title>
        <authorList>
            <person name="Zhou J."/>
        </authorList>
    </citation>
    <scope>NUCLEOTIDE SEQUENCE [LARGE SCALE GENOMIC DNA]</scope>
    <source>
        <strain evidence="1">Zhou-2022a</strain>
        <tissue evidence="1">Leaf</tissue>
    </source>
</reference>
<dbReference type="Proteomes" id="UP001459277">
    <property type="component" value="Unassembled WGS sequence"/>
</dbReference>
<proteinExistence type="predicted"/>
<keyword evidence="2" id="KW-1185">Reference proteome</keyword>